<dbReference type="EMBL" id="VUJX02000007">
    <property type="protein sequence ID" value="KAL0934128.1"/>
    <property type="molecule type" value="Genomic_DNA"/>
</dbReference>
<name>A0ACC3YQD7_COLTU</name>
<proteinExistence type="predicted"/>
<reference evidence="1 2" key="1">
    <citation type="journal article" date="2020" name="Phytopathology">
        <title>Genome Sequence Resources of Colletotrichum truncatum, C. plurivorum, C. musicola, and C. sojae: Four Species Pathogenic to Soybean (Glycine max).</title>
        <authorList>
            <person name="Rogerio F."/>
            <person name="Boufleur T.R."/>
            <person name="Ciampi-Guillardi M."/>
            <person name="Sukno S.A."/>
            <person name="Thon M.R."/>
            <person name="Massola Junior N.S."/>
            <person name="Baroncelli R."/>
        </authorList>
    </citation>
    <scope>NUCLEOTIDE SEQUENCE [LARGE SCALE GENOMIC DNA]</scope>
    <source>
        <strain evidence="1 2">CMES1059</strain>
    </source>
</reference>
<protein>
    <submittedName>
        <fullName evidence="1">Aflatoxin biosynthesis ketoreductase nor-1</fullName>
    </submittedName>
</protein>
<evidence type="ECO:0000313" key="1">
    <source>
        <dbReference type="EMBL" id="KAL0934128.1"/>
    </source>
</evidence>
<sequence length="250" mass="26884">MSPTVVLISGANRGLGLGLLQRYLALPNHTVIAANRDPSHPTSQALKDLPKAEGTSLIVVKIDATSEHDAQNAVKELQESHGVEHLDIVVANAGVSYIWPPVAELDIADLKGHIEPNVYGVIRLFQATRPLLKKSPREPIFAPVGSIAGRLTCPRNQPPIPNAAYGPSKAALHWFGIRINAEEDWLNSFILDPGWTQTDLGNAGARAFGLKEAPVGIDESCDGMVKVFATTTKEKHGGKMVSYTGELSEF</sequence>
<organism evidence="1 2">
    <name type="scientific">Colletotrichum truncatum</name>
    <name type="common">Anthracnose fungus</name>
    <name type="synonym">Colletotrichum capsici</name>
    <dbReference type="NCBI Taxonomy" id="5467"/>
    <lineage>
        <taxon>Eukaryota</taxon>
        <taxon>Fungi</taxon>
        <taxon>Dikarya</taxon>
        <taxon>Ascomycota</taxon>
        <taxon>Pezizomycotina</taxon>
        <taxon>Sordariomycetes</taxon>
        <taxon>Hypocreomycetidae</taxon>
        <taxon>Glomerellales</taxon>
        <taxon>Glomerellaceae</taxon>
        <taxon>Colletotrichum</taxon>
        <taxon>Colletotrichum truncatum species complex</taxon>
    </lineage>
</organism>
<evidence type="ECO:0000313" key="2">
    <source>
        <dbReference type="Proteomes" id="UP000805649"/>
    </source>
</evidence>
<accession>A0ACC3YQD7</accession>
<comment type="caution">
    <text evidence="1">The sequence shown here is derived from an EMBL/GenBank/DDBJ whole genome shotgun (WGS) entry which is preliminary data.</text>
</comment>
<dbReference type="Proteomes" id="UP000805649">
    <property type="component" value="Unassembled WGS sequence"/>
</dbReference>
<keyword evidence="2" id="KW-1185">Reference proteome</keyword>
<gene>
    <name evidence="1" type="ORF">CTRU02_210927</name>
</gene>